<dbReference type="InterPro" id="IPR014756">
    <property type="entry name" value="Ig_E-set"/>
</dbReference>
<dbReference type="Pfam" id="PF04234">
    <property type="entry name" value="CopC"/>
    <property type="match status" value="1"/>
</dbReference>
<proteinExistence type="predicted"/>
<keyword evidence="3 9" id="KW-0812">Transmembrane</keyword>
<dbReference type="Gene3D" id="2.60.40.1220">
    <property type="match status" value="1"/>
</dbReference>
<keyword evidence="4" id="KW-0479">Metal-binding</keyword>
<organism evidence="13 14">
    <name type="scientific">Nocardia lasii</name>
    <dbReference type="NCBI Taxonomy" id="1616107"/>
    <lineage>
        <taxon>Bacteria</taxon>
        <taxon>Bacillati</taxon>
        <taxon>Actinomycetota</taxon>
        <taxon>Actinomycetes</taxon>
        <taxon>Mycobacteriales</taxon>
        <taxon>Nocardiaceae</taxon>
        <taxon>Nocardia</taxon>
    </lineage>
</organism>
<evidence type="ECO:0000313" key="14">
    <source>
        <dbReference type="Proteomes" id="UP001596223"/>
    </source>
</evidence>
<keyword evidence="14" id="KW-1185">Reference proteome</keyword>
<feature type="signal peptide" evidence="10">
    <location>
        <begin position="1"/>
        <end position="31"/>
    </location>
</feature>
<dbReference type="InterPro" id="IPR007348">
    <property type="entry name" value="CopC_dom"/>
</dbReference>
<keyword evidence="8 9" id="KW-0472">Membrane</keyword>
<reference evidence="14" key="1">
    <citation type="journal article" date="2019" name="Int. J. Syst. Evol. Microbiol.">
        <title>The Global Catalogue of Microorganisms (GCM) 10K type strain sequencing project: providing services to taxonomists for standard genome sequencing and annotation.</title>
        <authorList>
            <consortium name="The Broad Institute Genomics Platform"/>
            <consortium name="The Broad Institute Genome Sequencing Center for Infectious Disease"/>
            <person name="Wu L."/>
            <person name="Ma J."/>
        </authorList>
    </citation>
    <scope>NUCLEOTIDE SEQUENCE [LARGE SCALE GENOMIC DNA]</scope>
    <source>
        <strain evidence="14">CCUG 36956</strain>
    </source>
</reference>
<comment type="subcellular location">
    <subcellularLocation>
        <location evidence="1">Cell membrane</location>
        <topology evidence="1">Multi-pass membrane protein</topology>
    </subcellularLocation>
</comment>
<dbReference type="EMBL" id="JBHSQN010000002">
    <property type="protein sequence ID" value="MFC6010187.1"/>
    <property type="molecule type" value="Genomic_DNA"/>
</dbReference>
<protein>
    <submittedName>
        <fullName evidence="13">Copper resistance protein CopC</fullName>
    </submittedName>
</protein>
<evidence type="ECO:0000256" key="8">
    <source>
        <dbReference type="ARBA" id="ARBA00023136"/>
    </source>
</evidence>
<feature type="domain" description="Copper resistance protein D" evidence="12">
    <location>
        <begin position="314"/>
        <end position="400"/>
    </location>
</feature>
<feature type="transmembrane region" description="Helical" evidence="9">
    <location>
        <begin position="154"/>
        <end position="173"/>
    </location>
</feature>
<comment type="caution">
    <text evidence="13">The sequence shown here is derived from an EMBL/GenBank/DDBJ whole genome shotgun (WGS) entry which is preliminary data.</text>
</comment>
<dbReference type="InterPro" id="IPR014755">
    <property type="entry name" value="Cu-Rt/internalin_Ig-like"/>
</dbReference>
<gene>
    <name evidence="13" type="ORF">ACFP3H_03925</name>
</gene>
<feature type="domain" description="CopC" evidence="11">
    <location>
        <begin position="32"/>
        <end position="127"/>
    </location>
</feature>
<dbReference type="Pfam" id="PF05425">
    <property type="entry name" value="CopD"/>
    <property type="match status" value="1"/>
</dbReference>
<dbReference type="RefSeq" id="WP_378599747.1">
    <property type="nucleotide sequence ID" value="NZ_JBHSQN010000002.1"/>
</dbReference>
<sequence length="520" mass="53805">MVSIPSRWARCWLLAVAFAALVLGSAGTAWAHAGLVSTSPGNGAHAAESPRELTLDLSEPVTLVAGSAQLIDSAGTRFDLATVRLADGERRLVLVPAAPLADGAYLATARVVSADTHVVSLSIQFTVGTVTEQGEFAAAAATGAEQYLNAPSKALTYLGLVLSAGLFAAARWVWPAALRTRRFAVVYRIGATVLIAGLLTRFTVLVAQQSGGLAQMSAASARELATTASGLAITAAVVLSAVALGTGTRAVATVGTAQAVAAVLAVTLGGHGGSVPGWPWSFAGTLVHVYAITVWLGGIAMIVAVVRGAPNPARWHTVAAGHLGLVVLGGLVLAWRQVRPLDALAHTTYGLVLTTKVLAVVAVAVFGALAYRRLRRSERPRTLLAESAAALVVLGLTAVLTTVPPAKDVYTTDLATTLDFGAADIVEVTIDSVRRGPQRLTLRHTATDPADPPSIRVDLSSSSANVARLPVELTPATEPGPILIWRSDRLILPAPGAWKVTVRFEGEQGPRLASFSYTVI</sequence>
<name>A0ABW1JLD0_9NOCA</name>
<evidence type="ECO:0000259" key="11">
    <source>
        <dbReference type="Pfam" id="PF04234"/>
    </source>
</evidence>
<evidence type="ECO:0000256" key="5">
    <source>
        <dbReference type="ARBA" id="ARBA00022729"/>
    </source>
</evidence>
<dbReference type="Proteomes" id="UP001596223">
    <property type="component" value="Unassembled WGS sequence"/>
</dbReference>
<evidence type="ECO:0000256" key="10">
    <source>
        <dbReference type="SAM" id="SignalP"/>
    </source>
</evidence>
<evidence type="ECO:0000256" key="6">
    <source>
        <dbReference type="ARBA" id="ARBA00022989"/>
    </source>
</evidence>
<evidence type="ECO:0000256" key="3">
    <source>
        <dbReference type="ARBA" id="ARBA00022692"/>
    </source>
</evidence>
<dbReference type="SUPFAM" id="SSF81296">
    <property type="entry name" value="E set domains"/>
    <property type="match status" value="1"/>
</dbReference>
<feature type="transmembrane region" description="Helical" evidence="9">
    <location>
        <begin position="318"/>
        <end position="336"/>
    </location>
</feature>
<dbReference type="InterPro" id="IPR008457">
    <property type="entry name" value="Cu-R_CopD_dom"/>
</dbReference>
<evidence type="ECO:0000256" key="4">
    <source>
        <dbReference type="ARBA" id="ARBA00022723"/>
    </source>
</evidence>
<keyword evidence="5 10" id="KW-0732">Signal</keyword>
<evidence type="ECO:0000259" key="12">
    <source>
        <dbReference type="Pfam" id="PF05425"/>
    </source>
</evidence>
<feature type="chain" id="PRO_5045181622" evidence="10">
    <location>
        <begin position="32"/>
        <end position="520"/>
    </location>
</feature>
<dbReference type="PANTHER" id="PTHR34820">
    <property type="entry name" value="INNER MEMBRANE PROTEIN YEBZ"/>
    <property type="match status" value="1"/>
</dbReference>
<evidence type="ECO:0000256" key="1">
    <source>
        <dbReference type="ARBA" id="ARBA00004651"/>
    </source>
</evidence>
<evidence type="ECO:0000313" key="13">
    <source>
        <dbReference type="EMBL" id="MFC6010187.1"/>
    </source>
</evidence>
<keyword evidence="6 9" id="KW-1133">Transmembrane helix</keyword>
<feature type="transmembrane region" description="Helical" evidence="9">
    <location>
        <begin position="224"/>
        <end position="244"/>
    </location>
</feature>
<accession>A0ABW1JLD0</accession>
<evidence type="ECO:0000256" key="7">
    <source>
        <dbReference type="ARBA" id="ARBA00023008"/>
    </source>
</evidence>
<feature type="transmembrane region" description="Helical" evidence="9">
    <location>
        <begin position="185"/>
        <end position="204"/>
    </location>
</feature>
<feature type="transmembrane region" description="Helical" evidence="9">
    <location>
        <begin position="348"/>
        <end position="371"/>
    </location>
</feature>
<evidence type="ECO:0000256" key="2">
    <source>
        <dbReference type="ARBA" id="ARBA00022475"/>
    </source>
</evidence>
<feature type="transmembrane region" description="Helical" evidence="9">
    <location>
        <begin position="282"/>
        <end position="306"/>
    </location>
</feature>
<keyword evidence="2" id="KW-1003">Cell membrane</keyword>
<evidence type="ECO:0000256" key="9">
    <source>
        <dbReference type="SAM" id="Phobius"/>
    </source>
</evidence>
<dbReference type="InterPro" id="IPR032694">
    <property type="entry name" value="CopC/D"/>
</dbReference>
<dbReference type="PANTHER" id="PTHR34820:SF4">
    <property type="entry name" value="INNER MEMBRANE PROTEIN YEBZ"/>
    <property type="match status" value="1"/>
</dbReference>
<keyword evidence="7" id="KW-0186">Copper</keyword>
<feature type="transmembrane region" description="Helical" evidence="9">
    <location>
        <begin position="383"/>
        <end position="403"/>
    </location>
</feature>